<name>A0A183B5G6_9TREM</name>
<reference evidence="3" key="1">
    <citation type="submission" date="2016-06" db="UniProtKB">
        <authorList>
            <consortium name="WormBaseParasite"/>
        </authorList>
    </citation>
    <scope>IDENTIFICATION</scope>
</reference>
<evidence type="ECO:0000313" key="3">
    <source>
        <dbReference type="WBParaSite" id="ECPE_0001449101-mRNA-1"/>
    </source>
</evidence>
<dbReference type="WBParaSite" id="ECPE_0001449101-mRNA-1">
    <property type="protein sequence ID" value="ECPE_0001449101-mRNA-1"/>
    <property type="gene ID" value="ECPE_0001449101"/>
</dbReference>
<organism evidence="3">
    <name type="scientific">Echinostoma caproni</name>
    <dbReference type="NCBI Taxonomy" id="27848"/>
    <lineage>
        <taxon>Eukaryota</taxon>
        <taxon>Metazoa</taxon>
        <taxon>Spiralia</taxon>
        <taxon>Lophotrochozoa</taxon>
        <taxon>Platyhelminthes</taxon>
        <taxon>Trematoda</taxon>
        <taxon>Digenea</taxon>
        <taxon>Plagiorchiida</taxon>
        <taxon>Echinostomata</taxon>
        <taxon>Echinostomatoidea</taxon>
        <taxon>Echinostomatidae</taxon>
        <taxon>Echinostoma</taxon>
    </lineage>
</organism>
<dbReference type="Proteomes" id="UP000272942">
    <property type="component" value="Unassembled WGS sequence"/>
</dbReference>
<dbReference type="AlphaFoldDB" id="A0A183B5G6"/>
<evidence type="ECO:0000313" key="2">
    <source>
        <dbReference type="Proteomes" id="UP000272942"/>
    </source>
</evidence>
<sequence length="116" mass="12727">MEKPNGYARSVCQSAVANQIPDVLIDLTLNQKFICFLGYIARQLDCGIMTVDAPSCMPFPVQQSGFMATDELKQVGIPSVRFPLLAPLVALSSYTNVLHNVFHTGSMFVLGMRDSK</sequence>
<proteinExistence type="predicted"/>
<protein>
    <submittedName>
        <fullName evidence="3">ANF_receptor domain-containing protein</fullName>
    </submittedName>
</protein>
<dbReference type="EMBL" id="UZAN01057605">
    <property type="protein sequence ID" value="VDP91723.1"/>
    <property type="molecule type" value="Genomic_DNA"/>
</dbReference>
<evidence type="ECO:0000313" key="1">
    <source>
        <dbReference type="EMBL" id="VDP91723.1"/>
    </source>
</evidence>
<reference evidence="1 2" key="2">
    <citation type="submission" date="2018-11" db="EMBL/GenBank/DDBJ databases">
        <authorList>
            <consortium name="Pathogen Informatics"/>
        </authorList>
    </citation>
    <scope>NUCLEOTIDE SEQUENCE [LARGE SCALE GENOMIC DNA]</scope>
    <source>
        <strain evidence="1 2">Egypt</strain>
    </source>
</reference>
<gene>
    <name evidence="1" type="ORF">ECPE_LOCUS14451</name>
</gene>
<keyword evidence="2" id="KW-1185">Reference proteome</keyword>
<accession>A0A183B5G6</accession>